<feature type="compositionally biased region" description="Basic residues" evidence="1">
    <location>
        <begin position="233"/>
        <end position="242"/>
    </location>
</feature>
<dbReference type="Pfam" id="PF26130">
    <property type="entry name" value="PB1-like"/>
    <property type="match status" value="1"/>
</dbReference>
<dbReference type="Proteomes" id="UP000289738">
    <property type="component" value="Chromosome B03"/>
</dbReference>
<feature type="domain" description="PB1-like" evidence="2">
    <location>
        <begin position="58"/>
        <end position="111"/>
    </location>
</feature>
<gene>
    <name evidence="3" type="ORF">Ahy_B03g062625</name>
</gene>
<keyword evidence="4" id="KW-1185">Reference proteome</keyword>
<proteinExistence type="predicted"/>
<protein>
    <recommendedName>
        <fullName evidence="2">PB1-like domain-containing protein</fullName>
    </recommendedName>
</protein>
<evidence type="ECO:0000313" key="4">
    <source>
        <dbReference type="Proteomes" id="UP000289738"/>
    </source>
</evidence>
<feature type="region of interest" description="Disordered" evidence="1">
    <location>
        <begin position="278"/>
        <end position="315"/>
    </location>
</feature>
<evidence type="ECO:0000313" key="3">
    <source>
        <dbReference type="EMBL" id="RYR17977.1"/>
    </source>
</evidence>
<feature type="region of interest" description="Disordered" evidence="1">
    <location>
        <begin position="233"/>
        <end position="252"/>
    </location>
</feature>
<dbReference type="InterPro" id="IPR058594">
    <property type="entry name" value="PB1-like_dom_pln"/>
</dbReference>
<sequence>MSKTERSRKEGETLLWTLGAKKNEDEVRDIVEVVASRVRMDCLVTFVYHHMGALKKGVDDLGYPRCNEVYWLEPGLDLGKGFRVLTTDAEVMRMCESAMKNDNTVHLYFDHPIDANPEIIDEKVVSDGNSDSVVEVNSSGDNVNEVEVTNKVDGQANEKENECVNETRNGRSLDYHAIMGLQQSRERMRSLKTMSITSSPLRHIIGLTCFTLAAYREYHEGLPCLPPPYKRPIGRPIKKRRKDSTEQSSCSQYKAKRRYEQITCQTCKRAGHNDRICPEKGIGTAAEEPYLDEEEAREQKANWEKTTETTHTAHG</sequence>
<evidence type="ECO:0000256" key="1">
    <source>
        <dbReference type="SAM" id="MobiDB-lite"/>
    </source>
</evidence>
<reference evidence="3 4" key="1">
    <citation type="submission" date="2019-01" db="EMBL/GenBank/DDBJ databases">
        <title>Sequencing of cultivated peanut Arachis hypogaea provides insights into genome evolution and oil improvement.</title>
        <authorList>
            <person name="Chen X."/>
        </authorList>
    </citation>
    <scope>NUCLEOTIDE SEQUENCE [LARGE SCALE GENOMIC DNA]</scope>
    <source>
        <strain evidence="4">cv. Fuhuasheng</strain>
        <tissue evidence="3">Leaves</tissue>
    </source>
</reference>
<comment type="caution">
    <text evidence="3">The sequence shown here is derived from an EMBL/GenBank/DDBJ whole genome shotgun (WGS) entry which is preliminary data.</text>
</comment>
<accession>A0A444ZUX7</accession>
<name>A0A444ZUX7_ARAHY</name>
<organism evidence="3 4">
    <name type="scientific">Arachis hypogaea</name>
    <name type="common">Peanut</name>
    <dbReference type="NCBI Taxonomy" id="3818"/>
    <lineage>
        <taxon>Eukaryota</taxon>
        <taxon>Viridiplantae</taxon>
        <taxon>Streptophyta</taxon>
        <taxon>Embryophyta</taxon>
        <taxon>Tracheophyta</taxon>
        <taxon>Spermatophyta</taxon>
        <taxon>Magnoliopsida</taxon>
        <taxon>eudicotyledons</taxon>
        <taxon>Gunneridae</taxon>
        <taxon>Pentapetalae</taxon>
        <taxon>rosids</taxon>
        <taxon>fabids</taxon>
        <taxon>Fabales</taxon>
        <taxon>Fabaceae</taxon>
        <taxon>Papilionoideae</taxon>
        <taxon>50 kb inversion clade</taxon>
        <taxon>dalbergioids sensu lato</taxon>
        <taxon>Dalbergieae</taxon>
        <taxon>Pterocarpus clade</taxon>
        <taxon>Arachis</taxon>
    </lineage>
</organism>
<evidence type="ECO:0000259" key="2">
    <source>
        <dbReference type="Pfam" id="PF26130"/>
    </source>
</evidence>
<dbReference type="EMBL" id="SDMP01000013">
    <property type="protein sequence ID" value="RYR17977.1"/>
    <property type="molecule type" value="Genomic_DNA"/>
</dbReference>
<feature type="compositionally biased region" description="Basic and acidic residues" evidence="1">
    <location>
        <begin position="297"/>
        <end position="308"/>
    </location>
</feature>
<dbReference type="AlphaFoldDB" id="A0A444ZUX7"/>